<dbReference type="Pfam" id="PF00657">
    <property type="entry name" value="Lipase_GDSL"/>
    <property type="match status" value="1"/>
</dbReference>
<evidence type="ECO:0000313" key="5">
    <source>
        <dbReference type="Proteomes" id="UP001161247"/>
    </source>
</evidence>
<dbReference type="InterPro" id="IPR036514">
    <property type="entry name" value="SGNH_hydro_sf"/>
</dbReference>
<sequence>MRPSSSSCSSSFIYANLVLFLSFQATGGFSVEKIRSNSAFFIFGDSSVDPGNNNYIETIPENQANYKPYGLNGFFKEPTGRFSDGRIIVDYLAEYAKLPVVIPPYLEPNADYDYGVNFASGGAGILSSTNQGLVIDLKTQLEYFDKVRLSWIEKFGEAETENIISDAVYFISMGSNDYMGGYLGNPKMQHLHPPEEFVKMVIGNLSQGIQELYGRGARKFAFLSLCPLGCLPALRALNPKGHEAGCFEDASALASAHNNALKMGLLPDLQALLKGFKYSNPNFYDWLLDKINHPTDHGKRTNHPSTCFL</sequence>
<dbReference type="SUPFAM" id="SSF52266">
    <property type="entry name" value="SGNH hydrolase"/>
    <property type="match status" value="1"/>
</dbReference>
<organism evidence="4 5">
    <name type="scientific">Oldenlandia corymbosa var. corymbosa</name>
    <dbReference type="NCBI Taxonomy" id="529605"/>
    <lineage>
        <taxon>Eukaryota</taxon>
        <taxon>Viridiplantae</taxon>
        <taxon>Streptophyta</taxon>
        <taxon>Embryophyta</taxon>
        <taxon>Tracheophyta</taxon>
        <taxon>Spermatophyta</taxon>
        <taxon>Magnoliopsida</taxon>
        <taxon>eudicotyledons</taxon>
        <taxon>Gunneridae</taxon>
        <taxon>Pentapetalae</taxon>
        <taxon>asterids</taxon>
        <taxon>lamiids</taxon>
        <taxon>Gentianales</taxon>
        <taxon>Rubiaceae</taxon>
        <taxon>Rubioideae</taxon>
        <taxon>Spermacoceae</taxon>
        <taxon>Hedyotis-Oldenlandia complex</taxon>
        <taxon>Oldenlandia</taxon>
    </lineage>
</organism>
<dbReference type="Proteomes" id="UP001161247">
    <property type="component" value="Chromosome 3"/>
</dbReference>
<dbReference type="PANTHER" id="PTHR45966:SF13">
    <property type="entry name" value="GDSL ESTERASE_LIPASE"/>
    <property type="match status" value="1"/>
</dbReference>
<dbReference type="EMBL" id="OX459120">
    <property type="protein sequence ID" value="CAI9097351.1"/>
    <property type="molecule type" value="Genomic_DNA"/>
</dbReference>
<keyword evidence="2" id="KW-0732">Signal</keyword>
<reference evidence="4" key="1">
    <citation type="submission" date="2023-03" db="EMBL/GenBank/DDBJ databases">
        <authorList>
            <person name="Julca I."/>
        </authorList>
    </citation>
    <scope>NUCLEOTIDE SEQUENCE</scope>
</reference>
<gene>
    <name evidence="4" type="ORF">OLC1_LOCUS7859</name>
</gene>
<evidence type="ECO:0000256" key="3">
    <source>
        <dbReference type="SAM" id="Phobius"/>
    </source>
</evidence>
<dbReference type="AlphaFoldDB" id="A0AAV1CPP8"/>
<dbReference type="GO" id="GO:0016298">
    <property type="term" value="F:lipase activity"/>
    <property type="evidence" value="ECO:0007669"/>
    <property type="project" value="TreeGrafter"/>
</dbReference>
<keyword evidence="3" id="KW-1133">Transmembrane helix</keyword>
<keyword evidence="5" id="KW-1185">Reference proteome</keyword>
<proteinExistence type="inferred from homology"/>
<evidence type="ECO:0000256" key="2">
    <source>
        <dbReference type="ARBA" id="ARBA00022729"/>
    </source>
</evidence>
<dbReference type="InterPro" id="IPR001087">
    <property type="entry name" value="GDSL"/>
</dbReference>
<keyword evidence="3" id="KW-0472">Membrane</keyword>
<protein>
    <submittedName>
        <fullName evidence="4">OLC1v1033752C2</fullName>
    </submittedName>
</protein>
<dbReference type="InterPro" id="IPR044552">
    <property type="entry name" value="GLIP1-5/GLL25"/>
</dbReference>
<dbReference type="Gene3D" id="3.40.50.1110">
    <property type="entry name" value="SGNH hydrolase"/>
    <property type="match status" value="1"/>
</dbReference>
<evidence type="ECO:0000256" key="1">
    <source>
        <dbReference type="ARBA" id="ARBA00008668"/>
    </source>
</evidence>
<dbReference type="PANTHER" id="PTHR45966">
    <property type="entry name" value="GDSL-LIKE LIPASE/ACYLHYDROLASE"/>
    <property type="match status" value="1"/>
</dbReference>
<dbReference type="InterPro" id="IPR035669">
    <property type="entry name" value="SGNH_plant_lipase-like"/>
</dbReference>
<accession>A0AAV1CPP8</accession>
<evidence type="ECO:0000313" key="4">
    <source>
        <dbReference type="EMBL" id="CAI9097351.1"/>
    </source>
</evidence>
<name>A0AAV1CPP8_OLDCO</name>
<comment type="similarity">
    <text evidence="1">Belongs to the 'GDSL' lipolytic enzyme family.</text>
</comment>
<dbReference type="CDD" id="cd01837">
    <property type="entry name" value="SGNH_plant_lipase_like"/>
    <property type="match status" value="1"/>
</dbReference>
<keyword evidence="3" id="KW-0812">Transmembrane</keyword>
<feature type="transmembrane region" description="Helical" evidence="3">
    <location>
        <begin position="12"/>
        <end position="31"/>
    </location>
</feature>